<proteinExistence type="predicted"/>
<dbReference type="Proteomes" id="UP000694888">
    <property type="component" value="Unplaced"/>
</dbReference>
<keyword evidence="1" id="KW-1185">Reference proteome</keyword>
<dbReference type="SUPFAM" id="SSF48403">
    <property type="entry name" value="Ankyrin repeat"/>
    <property type="match status" value="1"/>
</dbReference>
<dbReference type="InterPro" id="IPR036770">
    <property type="entry name" value="Ankyrin_rpt-contain_sf"/>
</dbReference>
<dbReference type="GeneID" id="101864118"/>
<accession>A0ABM1W2A6</accession>
<dbReference type="PANTHER" id="PTHR13944:SF21">
    <property type="entry name" value="CYSTS, ISOFORM C"/>
    <property type="match status" value="1"/>
</dbReference>
<organism evidence="1 2">
    <name type="scientific">Aplysia californica</name>
    <name type="common">California sea hare</name>
    <dbReference type="NCBI Taxonomy" id="6500"/>
    <lineage>
        <taxon>Eukaryota</taxon>
        <taxon>Metazoa</taxon>
        <taxon>Spiralia</taxon>
        <taxon>Lophotrochozoa</taxon>
        <taxon>Mollusca</taxon>
        <taxon>Gastropoda</taxon>
        <taxon>Heterobranchia</taxon>
        <taxon>Euthyneura</taxon>
        <taxon>Tectipleura</taxon>
        <taxon>Aplysiida</taxon>
        <taxon>Aplysioidea</taxon>
        <taxon>Aplysiidae</taxon>
        <taxon>Aplysia</taxon>
    </lineage>
</organism>
<feature type="non-terminal residue" evidence="2">
    <location>
        <position position="248"/>
    </location>
</feature>
<reference evidence="2" key="1">
    <citation type="submission" date="2025-08" db="UniProtKB">
        <authorList>
            <consortium name="RefSeq"/>
        </authorList>
    </citation>
    <scope>IDENTIFICATION</scope>
</reference>
<dbReference type="PANTHER" id="PTHR13944">
    <property type="entry name" value="AGAP007712-PA"/>
    <property type="match status" value="1"/>
</dbReference>
<protein>
    <submittedName>
        <fullName evidence="2">A-kinase anchor protein 13</fullName>
    </submittedName>
</protein>
<evidence type="ECO:0000313" key="1">
    <source>
        <dbReference type="Proteomes" id="UP000694888"/>
    </source>
</evidence>
<dbReference type="Gene3D" id="1.25.40.20">
    <property type="entry name" value="Ankyrin repeat-containing domain"/>
    <property type="match status" value="1"/>
</dbReference>
<gene>
    <name evidence="2" type="primary">LOC101864118</name>
</gene>
<sequence length="248" mass="27645">MRHSTKGYLSMAFSPTQSPVYGGDTLFIRLDPQQLSGVESKYFVVFEGTRRRHVVSARKSPGADGELVALIPGHDLAEEVSVTLVQVTEEEVDKSGEVGVGVCNSYASLAHCYLQYEYDSTFYLTKFLTSSVYNDHALDNLELIKSDRFDLSNEVLSTLDVRLSRALRNANLSTSWHLLGGDSIRDAHCEERETLLHFCARLGLQQVASYLLEQPGNEDALQLTNRHGELPQDVARAYGFLHLAEMLS</sequence>
<name>A0ABM1W2A6_APLCA</name>
<dbReference type="InterPro" id="IPR051632">
    <property type="entry name" value="Rho_GEF"/>
</dbReference>
<evidence type="ECO:0000313" key="2">
    <source>
        <dbReference type="RefSeq" id="XP_035828799.1"/>
    </source>
</evidence>
<dbReference type="RefSeq" id="XP_035828799.1">
    <property type="nucleotide sequence ID" value="XM_035972906.1"/>
</dbReference>